<evidence type="ECO:0000256" key="20">
    <source>
        <dbReference type="SAM" id="Phobius"/>
    </source>
</evidence>
<keyword evidence="12" id="KW-0735">Signal-anchor</keyword>
<dbReference type="AlphaFoldDB" id="R7UWJ4"/>
<gene>
    <name evidence="23" type="ORF">CAPTEDRAFT_157657</name>
</gene>
<dbReference type="STRING" id="283909.R7UWJ4"/>
<protein>
    <recommendedName>
        <fullName evidence="19">Exostosin-2</fullName>
        <ecNumber evidence="6">2.4.1.224</ecNumber>
    </recommendedName>
</protein>
<sequence length="712" mass="81305">MRSSGGSKSRLRGPRMVNRYQHYYVLLFSIILLGILVTGALQFWPHHIDEEEYDFMLRSNIPVREVVIPTDAPVAEKSDQSCTFHSCFDVYHCGYNDDSRISIYIYPVTKYLDESGVPLTLGFSQEFSELLQTVADSVYYTSEPDRACLFLPPLDLLNQNNLRLKESAQILTSLQSWNHGTNHLLFNMLPGNMPDFNTALDVHRGKAVLAGGGFSTWSYRRTYDVAIPVFSPLAAATDLPEGDSQEERTWLLMSAQVGLHVEYIEDLMKARQNQPRFIILQQCAGIYNMTDRCTQEGNTALEYPQVLQESEFCLVIRTSRLGQLTLSDAMKAGCVPVIVADSFILPFSEVIDWKRAAIVVAEDNLSTVNEVVRAISRDSLLQMRRQVRHLYASYFSSIRAITLTALQIINDRVFPYTARKYEEWNEPPSMIPVQNPLFLPIKPPQSTGFTAVILTYDRLESLFLIIQRVAQVPSLAKVLVVWNNQQKTPPPAAEWPKINKPLKVVQTRHNKLSNRFYPYDEIETEAILALDDDILMLTSDEVEFGYEVWREFPDRLVGFPSRVHLWDNSTHKWRYESEWTSAISMVLTGAAFHHKYYSYVYTNSLPGNIKTWVDDMINCEDIAMNFLIANLTGKASIKVAPRQKFKCPECPNLAMISADQKAHMVERSECVNRFVEIYGTMPLQSVEFRADPVLYKTEVAQEIKLFKDLGAL</sequence>
<dbReference type="EnsemblMetazoa" id="CapteT157657">
    <property type="protein sequence ID" value="CapteP157657"/>
    <property type="gene ID" value="CapteG157657"/>
</dbReference>
<dbReference type="GO" id="GO:0000139">
    <property type="term" value="C:Golgi membrane"/>
    <property type="evidence" value="ECO:0007669"/>
    <property type="project" value="UniProtKB-SubCell"/>
</dbReference>
<feature type="domain" description="Glycosyl transferase 64" evidence="22">
    <location>
        <begin position="449"/>
        <end position="695"/>
    </location>
</feature>
<dbReference type="GO" id="GO:0015020">
    <property type="term" value="F:glucuronosyltransferase activity"/>
    <property type="evidence" value="ECO:0007669"/>
    <property type="project" value="UniProtKB-ARBA"/>
</dbReference>
<keyword evidence="10" id="KW-0479">Metal-binding</keyword>
<accession>R7UWJ4</accession>
<dbReference type="Gene3D" id="3.90.550.10">
    <property type="entry name" value="Spore Coat Polysaccharide Biosynthesis Protein SpsA, Chain A"/>
    <property type="match status" value="1"/>
</dbReference>
<organism evidence="23">
    <name type="scientific">Capitella teleta</name>
    <name type="common">Polychaete worm</name>
    <dbReference type="NCBI Taxonomy" id="283909"/>
    <lineage>
        <taxon>Eukaryota</taxon>
        <taxon>Metazoa</taxon>
        <taxon>Spiralia</taxon>
        <taxon>Lophotrochozoa</taxon>
        <taxon>Annelida</taxon>
        <taxon>Polychaeta</taxon>
        <taxon>Sedentaria</taxon>
        <taxon>Scolecida</taxon>
        <taxon>Capitellidae</taxon>
        <taxon>Capitella</taxon>
    </lineage>
</organism>
<evidence type="ECO:0000256" key="15">
    <source>
        <dbReference type="ARBA" id="ARBA00023136"/>
    </source>
</evidence>
<evidence type="ECO:0000256" key="14">
    <source>
        <dbReference type="ARBA" id="ARBA00023034"/>
    </source>
</evidence>
<dbReference type="PANTHER" id="PTHR48261:SF5">
    <property type="entry name" value="EXOSTOSIN GLYCOSYLTRANSFERASE 2"/>
    <property type="match status" value="1"/>
</dbReference>
<proteinExistence type="inferred from homology"/>
<dbReference type="Pfam" id="PF03016">
    <property type="entry name" value="Exostosin_GT47"/>
    <property type="match status" value="1"/>
</dbReference>
<dbReference type="InterPro" id="IPR015338">
    <property type="entry name" value="GT64_dom"/>
</dbReference>
<evidence type="ECO:0000256" key="9">
    <source>
        <dbReference type="ARBA" id="ARBA00022692"/>
    </source>
</evidence>
<dbReference type="GO" id="GO:0015012">
    <property type="term" value="P:heparan sulfate proteoglycan biosynthetic process"/>
    <property type="evidence" value="ECO:0007669"/>
    <property type="project" value="UniProtKB-ARBA"/>
</dbReference>
<keyword evidence="9 20" id="KW-0812">Transmembrane</keyword>
<evidence type="ECO:0000256" key="17">
    <source>
        <dbReference type="ARBA" id="ARBA00023180"/>
    </source>
</evidence>
<dbReference type="FunCoup" id="R7UWJ4">
    <property type="interactions" value="856"/>
</dbReference>
<evidence type="ECO:0000259" key="22">
    <source>
        <dbReference type="Pfam" id="PF09258"/>
    </source>
</evidence>
<evidence type="ECO:0000256" key="8">
    <source>
        <dbReference type="ARBA" id="ARBA00022679"/>
    </source>
</evidence>
<keyword evidence="7" id="KW-0328">Glycosyltransferase</keyword>
<evidence type="ECO:0000256" key="13">
    <source>
        <dbReference type="ARBA" id="ARBA00022989"/>
    </source>
</evidence>
<dbReference type="HOGENOM" id="CLU_013906_4_1_1"/>
<dbReference type="InterPro" id="IPR004263">
    <property type="entry name" value="Exostosin"/>
</dbReference>
<dbReference type="OrthoDB" id="5954868at2759"/>
<dbReference type="EMBL" id="KB297068">
    <property type="protein sequence ID" value="ELU10993.1"/>
    <property type="molecule type" value="Genomic_DNA"/>
</dbReference>
<dbReference type="Pfam" id="PF09258">
    <property type="entry name" value="Glyco_transf_64"/>
    <property type="match status" value="1"/>
</dbReference>
<keyword evidence="16" id="KW-1015">Disulfide bond</keyword>
<dbReference type="SUPFAM" id="SSF53448">
    <property type="entry name" value="Nucleotide-diphospho-sugar transferases"/>
    <property type="match status" value="1"/>
</dbReference>
<comment type="cofactor">
    <cofactor evidence="1">
        <name>Mn(2+)</name>
        <dbReference type="ChEBI" id="CHEBI:29035"/>
    </cofactor>
</comment>
<feature type="domain" description="Exostosin GT47" evidence="21">
    <location>
        <begin position="99"/>
        <end position="374"/>
    </location>
</feature>
<evidence type="ECO:0000313" key="23">
    <source>
        <dbReference type="EMBL" id="ELU10993.1"/>
    </source>
</evidence>
<dbReference type="GO" id="GO:0005789">
    <property type="term" value="C:endoplasmic reticulum membrane"/>
    <property type="evidence" value="ECO:0007669"/>
    <property type="project" value="UniProtKB-SubCell"/>
</dbReference>
<evidence type="ECO:0000256" key="10">
    <source>
        <dbReference type="ARBA" id="ARBA00022723"/>
    </source>
</evidence>
<evidence type="ECO:0000256" key="2">
    <source>
        <dbReference type="ARBA" id="ARBA00004323"/>
    </source>
</evidence>
<keyword evidence="18" id="KW-0464">Manganese</keyword>
<keyword evidence="15 20" id="KW-0472">Membrane</keyword>
<dbReference type="GO" id="GO:0046872">
    <property type="term" value="F:metal ion binding"/>
    <property type="evidence" value="ECO:0007669"/>
    <property type="project" value="UniProtKB-KW"/>
</dbReference>
<evidence type="ECO:0000313" key="24">
    <source>
        <dbReference type="EnsemblMetazoa" id="CapteP157657"/>
    </source>
</evidence>
<comment type="pathway">
    <text evidence="4">Protein modification; protein glycosylation.</text>
</comment>
<keyword evidence="8" id="KW-0808">Transferase</keyword>
<evidence type="ECO:0000256" key="19">
    <source>
        <dbReference type="ARBA" id="ARBA00069568"/>
    </source>
</evidence>
<dbReference type="OMA" id="NCTFWDC"/>
<dbReference type="Proteomes" id="UP000014760">
    <property type="component" value="Unassembled WGS sequence"/>
</dbReference>
<reference evidence="25" key="1">
    <citation type="submission" date="2012-12" db="EMBL/GenBank/DDBJ databases">
        <authorList>
            <person name="Hellsten U."/>
            <person name="Grimwood J."/>
            <person name="Chapman J.A."/>
            <person name="Shapiro H."/>
            <person name="Aerts A."/>
            <person name="Otillar R.P."/>
            <person name="Terry A.Y."/>
            <person name="Boore J.L."/>
            <person name="Simakov O."/>
            <person name="Marletaz F."/>
            <person name="Cho S.-J."/>
            <person name="Edsinger-Gonzales E."/>
            <person name="Havlak P."/>
            <person name="Kuo D.-H."/>
            <person name="Larsson T."/>
            <person name="Lv J."/>
            <person name="Arendt D."/>
            <person name="Savage R."/>
            <person name="Osoegawa K."/>
            <person name="de Jong P."/>
            <person name="Lindberg D.R."/>
            <person name="Seaver E.C."/>
            <person name="Weisblat D.A."/>
            <person name="Putnam N.H."/>
            <person name="Grigoriev I.V."/>
            <person name="Rokhsar D.S."/>
        </authorList>
    </citation>
    <scope>NUCLEOTIDE SEQUENCE</scope>
    <source>
        <strain evidence="25">I ESC-2004</strain>
    </source>
</reference>
<evidence type="ECO:0000256" key="4">
    <source>
        <dbReference type="ARBA" id="ARBA00004922"/>
    </source>
</evidence>
<keyword evidence="25" id="KW-1185">Reference proteome</keyword>
<evidence type="ECO:0000313" key="25">
    <source>
        <dbReference type="Proteomes" id="UP000014760"/>
    </source>
</evidence>
<evidence type="ECO:0000259" key="21">
    <source>
        <dbReference type="Pfam" id="PF03016"/>
    </source>
</evidence>
<dbReference type="InterPro" id="IPR040911">
    <property type="entry name" value="Exostosin_GT47"/>
</dbReference>
<dbReference type="PANTHER" id="PTHR48261">
    <property type="entry name" value="ACETYLGLUCOSAMINYLTRANSFERASE"/>
    <property type="match status" value="1"/>
</dbReference>
<dbReference type="GO" id="GO:0050508">
    <property type="term" value="F:glucuronosyl-N-acetylglucosaminyl-proteoglycan 4-alpha-N-acetylglucosaminyltransferase activity"/>
    <property type="evidence" value="ECO:0007669"/>
    <property type="project" value="UniProtKB-EC"/>
</dbReference>
<dbReference type="InterPro" id="IPR029044">
    <property type="entry name" value="Nucleotide-diphossugar_trans"/>
</dbReference>
<evidence type="ECO:0000256" key="6">
    <source>
        <dbReference type="ARBA" id="ARBA00012194"/>
    </source>
</evidence>
<dbReference type="EMBL" id="AMQN01005883">
    <property type="status" value="NOT_ANNOTATED_CDS"/>
    <property type="molecule type" value="Genomic_DNA"/>
</dbReference>
<keyword evidence="13 20" id="KW-1133">Transmembrane helix</keyword>
<evidence type="ECO:0000256" key="3">
    <source>
        <dbReference type="ARBA" id="ARBA00004648"/>
    </source>
</evidence>
<reference evidence="24" key="3">
    <citation type="submission" date="2015-06" db="UniProtKB">
        <authorList>
            <consortium name="EnsemblMetazoa"/>
        </authorList>
    </citation>
    <scope>IDENTIFICATION</scope>
</reference>
<evidence type="ECO:0000256" key="16">
    <source>
        <dbReference type="ARBA" id="ARBA00023157"/>
    </source>
</evidence>
<evidence type="ECO:0000256" key="7">
    <source>
        <dbReference type="ARBA" id="ARBA00022676"/>
    </source>
</evidence>
<evidence type="ECO:0000256" key="1">
    <source>
        <dbReference type="ARBA" id="ARBA00001936"/>
    </source>
</evidence>
<keyword evidence="17" id="KW-0325">Glycoprotein</keyword>
<keyword evidence="11" id="KW-0256">Endoplasmic reticulum</keyword>
<dbReference type="FunFam" id="3.90.550.10:FF:000035">
    <property type="entry name" value="Putative Exostosin-2"/>
    <property type="match status" value="1"/>
</dbReference>
<comment type="subcellular location">
    <subcellularLocation>
        <location evidence="3">Endoplasmic reticulum membrane</location>
        <topology evidence="3">Single-pass type II membrane protein</topology>
    </subcellularLocation>
    <subcellularLocation>
        <location evidence="2">Golgi apparatus membrane</location>
        <topology evidence="2">Single-pass type II membrane protein</topology>
    </subcellularLocation>
</comment>
<evidence type="ECO:0000256" key="18">
    <source>
        <dbReference type="ARBA" id="ARBA00023211"/>
    </source>
</evidence>
<dbReference type="EC" id="2.4.1.224" evidence="6"/>
<evidence type="ECO:0000256" key="5">
    <source>
        <dbReference type="ARBA" id="ARBA00010271"/>
    </source>
</evidence>
<evidence type="ECO:0000256" key="11">
    <source>
        <dbReference type="ARBA" id="ARBA00022824"/>
    </source>
</evidence>
<reference evidence="23 25" key="2">
    <citation type="journal article" date="2013" name="Nature">
        <title>Insights into bilaterian evolution from three spiralian genomes.</title>
        <authorList>
            <person name="Simakov O."/>
            <person name="Marletaz F."/>
            <person name="Cho S.J."/>
            <person name="Edsinger-Gonzales E."/>
            <person name="Havlak P."/>
            <person name="Hellsten U."/>
            <person name="Kuo D.H."/>
            <person name="Larsson T."/>
            <person name="Lv J."/>
            <person name="Arendt D."/>
            <person name="Savage R."/>
            <person name="Osoegawa K."/>
            <person name="de Jong P."/>
            <person name="Grimwood J."/>
            <person name="Chapman J.A."/>
            <person name="Shapiro H."/>
            <person name="Aerts A."/>
            <person name="Otillar R.P."/>
            <person name="Terry A.Y."/>
            <person name="Boore J.L."/>
            <person name="Grigoriev I.V."/>
            <person name="Lindberg D.R."/>
            <person name="Seaver E.C."/>
            <person name="Weisblat D.A."/>
            <person name="Putnam N.H."/>
            <person name="Rokhsar D.S."/>
        </authorList>
    </citation>
    <scope>NUCLEOTIDE SEQUENCE</scope>
    <source>
        <strain evidence="23 25">I ESC-2004</strain>
    </source>
</reference>
<evidence type="ECO:0000256" key="12">
    <source>
        <dbReference type="ARBA" id="ARBA00022968"/>
    </source>
</evidence>
<feature type="transmembrane region" description="Helical" evidence="20">
    <location>
        <begin position="21"/>
        <end position="44"/>
    </location>
</feature>
<keyword evidence="14" id="KW-0333">Golgi apparatus</keyword>
<comment type="similarity">
    <text evidence="5">Belongs to the glycosyltransferase 47 family.</text>
</comment>
<name>R7UWJ4_CAPTE</name>